<comment type="caution">
    <text evidence="6">The sequence shown here is derived from an EMBL/GenBank/DDBJ whole genome shotgun (WGS) entry which is preliminary data.</text>
</comment>
<dbReference type="EMBL" id="SJFN01000029">
    <property type="protein sequence ID" value="TBW34985.1"/>
    <property type="molecule type" value="Genomic_DNA"/>
</dbReference>
<gene>
    <name evidence="6" type="ORF">EYW49_17115</name>
</gene>
<evidence type="ECO:0000259" key="4">
    <source>
        <dbReference type="Pfam" id="PF19289"/>
    </source>
</evidence>
<dbReference type="Pfam" id="PF19290">
    <property type="entry name" value="PmbA_TldD_2nd"/>
    <property type="match status" value="1"/>
</dbReference>
<dbReference type="InterPro" id="IPR035068">
    <property type="entry name" value="TldD/PmbA_N"/>
</dbReference>
<keyword evidence="7" id="KW-1185">Reference proteome</keyword>
<dbReference type="InterPro" id="IPR036059">
    <property type="entry name" value="TldD/PmbA_sf"/>
</dbReference>
<proteinExistence type="inferred from homology"/>
<dbReference type="GO" id="GO:0006508">
    <property type="term" value="P:proteolysis"/>
    <property type="evidence" value="ECO:0007669"/>
    <property type="project" value="InterPro"/>
</dbReference>
<dbReference type="InterPro" id="IPR045569">
    <property type="entry name" value="Metalloprtase-TldD/E_C"/>
</dbReference>
<dbReference type="InterPro" id="IPR047657">
    <property type="entry name" value="PmbA"/>
</dbReference>
<feature type="domain" description="Metalloprotease TldD/E central" evidence="5">
    <location>
        <begin position="120"/>
        <end position="224"/>
    </location>
</feature>
<feature type="compositionally biased region" description="Polar residues" evidence="2">
    <location>
        <begin position="340"/>
        <end position="353"/>
    </location>
</feature>
<dbReference type="PANTHER" id="PTHR43421:SF1">
    <property type="entry name" value="METALLOPROTEASE PMBA"/>
    <property type="match status" value="1"/>
</dbReference>
<dbReference type="GO" id="GO:0005829">
    <property type="term" value="C:cytosol"/>
    <property type="evidence" value="ECO:0007669"/>
    <property type="project" value="TreeGrafter"/>
</dbReference>
<feature type="region of interest" description="Disordered" evidence="2">
    <location>
        <begin position="333"/>
        <end position="356"/>
    </location>
</feature>
<name>A0A4Q9VID3_9HYPH</name>
<evidence type="ECO:0000256" key="2">
    <source>
        <dbReference type="SAM" id="MobiDB-lite"/>
    </source>
</evidence>
<comment type="similarity">
    <text evidence="1">Belongs to the peptidase U62 family.</text>
</comment>
<dbReference type="GO" id="GO:0008237">
    <property type="term" value="F:metallopeptidase activity"/>
    <property type="evidence" value="ECO:0007669"/>
    <property type="project" value="InterPro"/>
</dbReference>
<dbReference type="InterPro" id="IPR045570">
    <property type="entry name" value="Metalloprtase-TldD/E_cen_dom"/>
</dbReference>
<dbReference type="PANTHER" id="PTHR43421">
    <property type="entry name" value="METALLOPROTEASE PMBA"/>
    <property type="match status" value="1"/>
</dbReference>
<evidence type="ECO:0000256" key="1">
    <source>
        <dbReference type="ARBA" id="ARBA00005836"/>
    </source>
</evidence>
<protein>
    <submittedName>
        <fullName evidence="6">TldD/PmbA family protein</fullName>
    </submittedName>
</protein>
<feature type="domain" description="Metalloprotease TldD/E N-terminal" evidence="3">
    <location>
        <begin position="29"/>
        <end position="91"/>
    </location>
</feature>
<dbReference type="Pfam" id="PF19289">
    <property type="entry name" value="PmbA_TldD_3rd"/>
    <property type="match status" value="1"/>
</dbReference>
<dbReference type="OrthoDB" id="9803618at2"/>
<dbReference type="Pfam" id="PF01523">
    <property type="entry name" value="PmbA_TldD_1st"/>
    <property type="match status" value="1"/>
</dbReference>
<dbReference type="InterPro" id="IPR002510">
    <property type="entry name" value="Metalloprtase-TldD/E_N"/>
</dbReference>
<reference evidence="6 7" key="1">
    <citation type="submission" date="2019-02" db="EMBL/GenBank/DDBJ databases">
        <title>Siculibacillus lacustris gen. nov., sp. nov., a new rosette-forming bacterium isolated from a freshwater crater lake (Lake St. Ana, Romania).</title>
        <authorList>
            <person name="Felfoldi T."/>
            <person name="Marton Z."/>
            <person name="Szabo A."/>
            <person name="Mentes A."/>
            <person name="Boka K."/>
            <person name="Marialigeti K."/>
            <person name="Mathe I."/>
            <person name="Koncz M."/>
            <person name="Schumann P."/>
            <person name="Toth E."/>
        </authorList>
    </citation>
    <scope>NUCLEOTIDE SEQUENCE [LARGE SCALE GENOMIC DNA]</scope>
    <source>
        <strain evidence="6 7">SA-279</strain>
    </source>
</reference>
<evidence type="ECO:0000259" key="3">
    <source>
        <dbReference type="Pfam" id="PF01523"/>
    </source>
</evidence>
<feature type="domain" description="Metalloprotease TldD/E C-terminal" evidence="4">
    <location>
        <begin position="233"/>
        <end position="446"/>
    </location>
</feature>
<dbReference type="SUPFAM" id="SSF111283">
    <property type="entry name" value="Putative modulator of DNA gyrase, PmbA/TldD"/>
    <property type="match status" value="1"/>
</dbReference>
<evidence type="ECO:0000259" key="5">
    <source>
        <dbReference type="Pfam" id="PF19290"/>
    </source>
</evidence>
<dbReference type="Proteomes" id="UP000292781">
    <property type="component" value="Unassembled WGS sequence"/>
</dbReference>
<accession>A0A4Q9VID3</accession>
<organism evidence="6 7">
    <name type="scientific">Siculibacillus lacustris</name>
    <dbReference type="NCBI Taxonomy" id="1549641"/>
    <lineage>
        <taxon>Bacteria</taxon>
        <taxon>Pseudomonadati</taxon>
        <taxon>Pseudomonadota</taxon>
        <taxon>Alphaproteobacteria</taxon>
        <taxon>Hyphomicrobiales</taxon>
        <taxon>Ancalomicrobiaceae</taxon>
        <taxon>Siculibacillus</taxon>
    </lineage>
</organism>
<sequence length="447" mass="46567">MPDVLDQSELKEKAHRLVAAAIAAGADRADAVAVRGVSLSVGVRLGEVEDSERSEGDDFGLRVFVGRRQATISANVFADPAGLAARAVAMARAAPEDPFADLIDPDLLTRDFVDLDLLDLGTPSAAELTARALATEDAARAVAGVSNSGGASASWSLGGLVLVTSHGFAGAWLGSRHALSVTALAGSGTAMERDWAASSKIFAEDLETPEEIGRRAGERAVRRLNPRQIDTRVATVVWEPRAATGLVGHLLSAINGAAVARRTSFLSKARETAVFAPGVTITDDPYRRRGLSSRPFDGEGVAGPVLNLVEDGILRHWLLDGASARELGLATNGRAARGTGSPSPGSTNVTLQPGPTGRDAMIRSIDAGLLVTDMIGSGVNGITGDYSRGASGFWIEKGEITHPVSEVTVAGNLIDMYARLVPADDLEHRFGIDTPSVMIEGLTIAGR</sequence>
<evidence type="ECO:0000313" key="7">
    <source>
        <dbReference type="Proteomes" id="UP000292781"/>
    </source>
</evidence>
<dbReference type="AlphaFoldDB" id="A0A4Q9VID3"/>
<evidence type="ECO:0000313" key="6">
    <source>
        <dbReference type="EMBL" id="TBW34985.1"/>
    </source>
</evidence>
<dbReference type="RefSeq" id="WP_131310845.1">
    <property type="nucleotide sequence ID" value="NZ_SJFN01000029.1"/>
</dbReference>
<dbReference type="Gene3D" id="3.30.2290.10">
    <property type="entry name" value="PmbA/TldD superfamily"/>
    <property type="match status" value="1"/>
</dbReference>